<accession>A0ABU6IXH1</accession>
<feature type="region of interest" description="Disordered" evidence="1">
    <location>
        <begin position="126"/>
        <end position="152"/>
    </location>
</feature>
<name>A0ABU6IXH1_9ACTN</name>
<evidence type="ECO:0000313" key="3">
    <source>
        <dbReference type="EMBL" id="MEC4294403.1"/>
    </source>
</evidence>
<keyword evidence="2" id="KW-1133">Transmembrane helix</keyword>
<evidence type="ECO:0000313" key="4">
    <source>
        <dbReference type="Proteomes" id="UP001343724"/>
    </source>
</evidence>
<keyword evidence="2" id="KW-0472">Membrane</keyword>
<dbReference type="Proteomes" id="UP001343724">
    <property type="component" value="Unassembled WGS sequence"/>
</dbReference>
<keyword evidence="2" id="KW-0812">Transmembrane</keyword>
<protein>
    <submittedName>
        <fullName evidence="3">Uncharacterized protein</fullName>
    </submittedName>
</protein>
<dbReference type="EMBL" id="JAYMFH010000003">
    <property type="protein sequence ID" value="MEC4294403.1"/>
    <property type="molecule type" value="Genomic_DNA"/>
</dbReference>
<comment type="caution">
    <text evidence="3">The sequence shown here is derived from an EMBL/GenBank/DDBJ whole genome shotgun (WGS) entry which is preliminary data.</text>
</comment>
<proteinExistence type="predicted"/>
<evidence type="ECO:0000256" key="2">
    <source>
        <dbReference type="SAM" id="Phobius"/>
    </source>
</evidence>
<evidence type="ECO:0000256" key="1">
    <source>
        <dbReference type="SAM" id="MobiDB-lite"/>
    </source>
</evidence>
<keyword evidence="4" id="KW-1185">Reference proteome</keyword>
<feature type="transmembrane region" description="Helical" evidence="2">
    <location>
        <begin position="30"/>
        <end position="52"/>
    </location>
</feature>
<feature type="transmembrane region" description="Helical" evidence="2">
    <location>
        <begin position="64"/>
        <end position="84"/>
    </location>
</feature>
<reference evidence="3 4" key="1">
    <citation type="submission" date="2024-01" db="EMBL/GenBank/DDBJ databases">
        <title>novel species in genus Adlercreutzia.</title>
        <authorList>
            <person name="Liu X."/>
        </authorList>
    </citation>
    <scope>NUCLEOTIDE SEQUENCE [LARGE SCALE GENOMIC DNA]</scope>
    <source>
        <strain evidence="3 4">R22</strain>
    </source>
</reference>
<sequence length="152" mass="16127">METSKVKCRECKARATQYEGMLPTRGIAKVLVAGFAIYIVGLWVLVALAALTTGDIAEAGFMDMLILLAVAVTIITACVVWWMFRPKKGKVVVCDKCGARYAVTPAPNYVNGWNYDRIAPREALALPADGGDAGEGVSKGNSAPSAAESKES</sequence>
<gene>
    <name evidence="3" type="ORF">VJ920_03660</name>
</gene>
<dbReference type="RefSeq" id="WP_326439530.1">
    <property type="nucleotide sequence ID" value="NZ_JAYMFH010000003.1"/>
</dbReference>
<organism evidence="3 4">
    <name type="scientific">Adlercreutzia shanghongiae</name>
    <dbReference type="NCBI Taxonomy" id="3111773"/>
    <lineage>
        <taxon>Bacteria</taxon>
        <taxon>Bacillati</taxon>
        <taxon>Actinomycetota</taxon>
        <taxon>Coriobacteriia</taxon>
        <taxon>Eggerthellales</taxon>
        <taxon>Eggerthellaceae</taxon>
        <taxon>Adlercreutzia</taxon>
    </lineage>
</organism>